<organism evidence="3 4">
    <name type="scientific">Oceanobacillus profundus</name>
    <dbReference type="NCBI Taxonomy" id="372463"/>
    <lineage>
        <taxon>Bacteria</taxon>
        <taxon>Bacillati</taxon>
        <taxon>Bacillota</taxon>
        <taxon>Bacilli</taxon>
        <taxon>Bacillales</taxon>
        <taxon>Bacillaceae</taxon>
        <taxon>Oceanobacillus</taxon>
    </lineage>
</organism>
<keyword evidence="4" id="KW-1185">Reference proteome</keyword>
<proteinExistence type="predicted"/>
<feature type="domain" description="ATP-grasp" evidence="2">
    <location>
        <begin position="103"/>
        <end position="279"/>
    </location>
</feature>
<accession>A0A417YJ34</accession>
<dbReference type="Gene3D" id="3.40.50.20">
    <property type="match status" value="1"/>
</dbReference>
<dbReference type="PANTHER" id="PTHR21621">
    <property type="entry name" value="RIBOSOMAL PROTEIN S6 MODIFICATION PROTEIN"/>
    <property type="match status" value="1"/>
</dbReference>
<dbReference type="Proteomes" id="UP000285456">
    <property type="component" value="Unassembled WGS sequence"/>
</dbReference>
<dbReference type="Gene3D" id="3.30.470.20">
    <property type="entry name" value="ATP-grasp fold, B domain"/>
    <property type="match status" value="1"/>
</dbReference>
<reference evidence="3 4" key="1">
    <citation type="journal article" date="2007" name="Int. J. Syst. Evol. Microbiol.">
        <title>Oceanobacillus profundus sp. nov., isolated from a deep-sea sediment core.</title>
        <authorList>
            <person name="Kim Y.G."/>
            <person name="Choi D.H."/>
            <person name="Hyun S."/>
            <person name="Cho B.C."/>
        </authorList>
    </citation>
    <scope>NUCLEOTIDE SEQUENCE [LARGE SCALE GENOMIC DNA]</scope>
    <source>
        <strain evidence="3 4">DSM 18246</strain>
    </source>
</reference>
<dbReference type="GO" id="GO:0005524">
    <property type="term" value="F:ATP binding"/>
    <property type="evidence" value="ECO:0007669"/>
    <property type="project" value="UniProtKB-UniRule"/>
</dbReference>
<keyword evidence="1" id="KW-0067">ATP-binding</keyword>
<dbReference type="GO" id="GO:0043774">
    <property type="term" value="F:coenzyme F420-2 alpha-glutamyl ligase activity"/>
    <property type="evidence" value="ECO:0007669"/>
    <property type="project" value="TreeGrafter"/>
</dbReference>
<comment type="caution">
    <text evidence="3">The sequence shown here is derived from an EMBL/GenBank/DDBJ whole genome shotgun (WGS) entry which is preliminary data.</text>
</comment>
<dbReference type="GO" id="GO:0046872">
    <property type="term" value="F:metal ion binding"/>
    <property type="evidence" value="ECO:0007669"/>
    <property type="project" value="InterPro"/>
</dbReference>
<dbReference type="PROSITE" id="PS50975">
    <property type="entry name" value="ATP_GRASP"/>
    <property type="match status" value="1"/>
</dbReference>
<dbReference type="InterPro" id="IPR011761">
    <property type="entry name" value="ATP-grasp"/>
</dbReference>
<evidence type="ECO:0000256" key="1">
    <source>
        <dbReference type="PROSITE-ProRule" id="PRU00409"/>
    </source>
</evidence>
<dbReference type="OrthoDB" id="9786585at2"/>
<evidence type="ECO:0000313" key="3">
    <source>
        <dbReference type="EMBL" id="RHW33029.1"/>
    </source>
</evidence>
<evidence type="ECO:0000313" key="4">
    <source>
        <dbReference type="Proteomes" id="UP000285456"/>
    </source>
</evidence>
<dbReference type="Pfam" id="PF08443">
    <property type="entry name" value="RimK"/>
    <property type="match status" value="1"/>
</dbReference>
<dbReference type="PANTHER" id="PTHR21621:SF2">
    <property type="entry name" value="COENZYME GAMMA-F420-2:ALPHA-L-GLUTAMATE LIGASE"/>
    <property type="match status" value="1"/>
</dbReference>
<dbReference type="AlphaFoldDB" id="A0A417YJ34"/>
<evidence type="ECO:0000259" key="2">
    <source>
        <dbReference type="PROSITE" id="PS50975"/>
    </source>
</evidence>
<dbReference type="GO" id="GO:0005737">
    <property type="term" value="C:cytoplasm"/>
    <property type="evidence" value="ECO:0007669"/>
    <property type="project" value="TreeGrafter"/>
</dbReference>
<dbReference type="SUPFAM" id="SSF56059">
    <property type="entry name" value="Glutathione synthetase ATP-binding domain-like"/>
    <property type="match status" value="1"/>
</dbReference>
<gene>
    <name evidence="3" type="ORF">D1B32_08260</name>
</gene>
<dbReference type="RefSeq" id="WP_118889084.1">
    <property type="nucleotide sequence ID" value="NZ_JBHTNL010000002.1"/>
</dbReference>
<sequence length="283" mass="32064">MKTGWLIYQEEDAIRNKAFIEWFIEEASLQELSLQLVHREDLTIGIMQNKQQALIHNEPVQLPDFAIVRTIEPLLNLHLEAKGVTVFNSSTVATICNDKALTHHHINQLGLPMVDTIYSKKELMQDIPSLDYPFIVKEVSGRGGKQVFYITNKQDWLTCRKSIQGNIIMQPTAVQMGKDLRVFVVGKEIIGAVLRESTTDFRANFTLGGDARLYSLNDSEGKLIHKIIDHFDFGMVGIDFLIGHDGKLLFNEIEDVVGSRTLSACSDINILETYVGHIKQRIR</sequence>
<keyword evidence="1" id="KW-0547">Nucleotide-binding</keyword>
<protein>
    <submittedName>
        <fullName evidence="3">ATP-grasp domain-containing protein</fullName>
    </submittedName>
</protein>
<dbReference type="InterPro" id="IPR013651">
    <property type="entry name" value="ATP-grasp_RimK-type"/>
</dbReference>
<dbReference type="EMBL" id="QWEH01000004">
    <property type="protein sequence ID" value="RHW33029.1"/>
    <property type="molecule type" value="Genomic_DNA"/>
</dbReference>
<name>A0A417YJ34_9BACI</name>